<dbReference type="PANTHER" id="PTHR23150">
    <property type="entry name" value="SULFATASE MODIFYING FACTOR 1, 2"/>
    <property type="match status" value="1"/>
</dbReference>
<keyword evidence="1" id="KW-0732">Signal</keyword>
<comment type="caution">
    <text evidence="3">The sequence shown here is derived from an EMBL/GenBank/DDBJ whole genome shotgun (WGS) entry which is preliminary data.</text>
</comment>
<dbReference type="Proteomes" id="UP001196661">
    <property type="component" value="Unassembled WGS sequence"/>
</dbReference>
<dbReference type="InterPro" id="IPR016187">
    <property type="entry name" value="CTDL_fold"/>
</dbReference>
<evidence type="ECO:0000313" key="4">
    <source>
        <dbReference type="Proteomes" id="UP001196661"/>
    </source>
</evidence>
<dbReference type="EMBL" id="JADOER010000006">
    <property type="protein sequence ID" value="MBT9312247.1"/>
    <property type="molecule type" value="Genomic_DNA"/>
</dbReference>
<evidence type="ECO:0000259" key="2">
    <source>
        <dbReference type="Pfam" id="PF03781"/>
    </source>
</evidence>
<dbReference type="InterPro" id="IPR005532">
    <property type="entry name" value="SUMF_dom"/>
</dbReference>
<dbReference type="RefSeq" id="WP_215618144.1">
    <property type="nucleotide sequence ID" value="NZ_JADOER010000006.1"/>
</dbReference>
<dbReference type="PANTHER" id="PTHR23150:SF19">
    <property type="entry name" value="FORMYLGLYCINE-GENERATING ENZYME"/>
    <property type="match status" value="1"/>
</dbReference>
<sequence length="319" mass="35592">MKRRRFFQYTGLGGLSLVLASRNSAIASVLSNPMDSHRPGLETFSFEVTTVNKAGKLQQPQTHTAKYFPESLNSVERLDMVEITPGKFWMGSSRSEAQAKGSEFPRHRAKLSSFFLSKYPITQAQWAAVAALPKVHRELSIDPSHFQGGNRPVESVSWLEATEFCQRLSQHTGRHYALPSETQWEYACRAGTKSPFSTGETIVSQLADYRANATYKAEAPGEYRQTTMPVGKFSPNGFGLHDMHGNVWEWCVDGWHQNYRSISVNNGRGRRPAAGSLAHLRTIRGGSWLDAPDKVRSASRSGYAETALNRTIGFRVMMA</sequence>
<evidence type="ECO:0000256" key="1">
    <source>
        <dbReference type="SAM" id="SignalP"/>
    </source>
</evidence>
<feature type="domain" description="Sulfatase-modifying factor enzyme-like" evidence="2">
    <location>
        <begin position="79"/>
        <end position="317"/>
    </location>
</feature>
<proteinExistence type="predicted"/>
<protein>
    <submittedName>
        <fullName evidence="3">Formylglycine-generating enzyme family protein</fullName>
    </submittedName>
</protein>
<evidence type="ECO:0000313" key="3">
    <source>
        <dbReference type="EMBL" id="MBT9312247.1"/>
    </source>
</evidence>
<dbReference type="Pfam" id="PF03781">
    <property type="entry name" value="FGE-sulfatase"/>
    <property type="match status" value="1"/>
</dbReference>
<name>A0ABS5Y352_9CYAN</name>
<feature type="signal peptide" evidence="1">
    <location>
        <begin position="1"/>
        <end position="27"/>
    </location>
</feature>
<organism evidence="3 4">
    <name type="scientific">Leptothoe kymatousa TAU-MAC 1615</name>
    <dbReference type="NCBI Taxonomy" id="2364775"/>
    <lineage>
        <taxon>Bacteria</taxon>
        <taxon>Bacillati</taxon>
        <taxon>Cyanobacteriota</taxon>
        <taxon>Cyanophyceae</taxon>
        <taxon>Nodosilineales</taxon>
        <taxon>Cymatolegaceae</taxon>
        <taxon>Leptothoe</taxon>
        <taxon>Leptothoe kymatousa</taxon>
    </lineage>
</organism>
<dbReference type="SUPFAM" id="SSF56436">
    <property type="entry name" value="C-type lectin-like"/>
    <property type="match status" value="1"/>
</dbReference>
<dbReference type="Gene3D" id="3.90.1580.10">
    <property type="entry name" value="paralog of FGE (formylglycine-generating enzyme)"/>
    <property type="match status" value="1"/>
</dbReference>
<accession>A0ABS5Y352</accession>
<feature type="chain" id="PRO_5046818659" evidence="1">
    <location>
        <begin position="28"/>
        <end position="319"/>
    </location>
</feature>
<reference evidence="3 4" key="1">
    <citation type="journal article" date="2021" name="Mar. Drugs">
        <title>Genome Reduction and Secondary Metabolism of the Marine Sponge-Associated Cyanobacterium Leptothoe.</title>
        <authorList>
            <person name="Konstantinou D."/>
            <person name="Popin R.V."/>
            <person name="Fewer D.P."/>
            <person name="Sivonen K."/>
            <person name="Gkelis S."/>
        </authorList>
    </citation>
    <scope>NUCLEOTIDE SEQUENCE [LARGE SCALE GENOMIC DNA]</scope>
    <source>
        <strain evidence="3 4">TAU-MAC 1615</strain>
    </source>
</reference>
<keyword evidence="4" id="KW-1185">Reference proteome</keyword>
<dbReference type="InterPro" id="IPR042095">
    <property type="entry name" value="SUMF_sf"/>
</dbReference>
<dbReference type="InterPro" id="IPR051043">
    <property type="entry name" value="Sulfatase_Mod_Factor_Kinase"/>
</dbReference>
<gene>
    <name evidence="3" type="ORF">IXB28_08525</name>
</gene>